<feature type="transmembrane region" description="Helical" evidence="5">
    <location>
        <begin position="112"/>
        <end position="135"/>
    </location>
</feature>
<evidence type="ECO:0000256" key="3">
    <source>
        <dbReference type="ARBA" id="ARBA00022989"/>
    </source>
</evidence>
<dbReference type="EMBL" id="QGTQ01000005">
    <property type="protein sequence ID" value="PWW05104.1"/>
    <property type="molecule type" value="Genomic_DNA"/>
</dbReference>
<protein>
    <submittedName>
        <fullName evidence="6">Putative sporulation protein YtaF</fullName>
    </submittedName>
</protein>
<evidence type="ECO:0000256" key="5">
    <source>
        <dbReference type="SAM" id="Phobius"/>
    </source>
</evidence>
<feature type="transmembrane region" description="Helical" evidence="5">
    <location>
        <begin position="141"/>
        <end position="161"/>
    </location>
</feature>
<organism evidence="6 7">
    <name type="scientific">Paenibacillus cellulosilyticus</name>
    <dbReference type="NCBI Taxonomy" id="375489"/>
    <lineage>
        <taxon>Bacteria</taxon>
        <taxon>Bacillati</taxon>
        <taxon>Bacillota</taxon>
        <taxon>Bacilli</taxon>
        <taxon>Bacillales</taxon>
        <taxon>Paenibacillaceae</taxon>
        <taxon>Paenibacillus</taxon>
    </lineage>
</organism>
<name>A0A2V2YZ13_9BACL</name>
<reference evidence="6 7" key="1">
    <citation type="submission" date="2018-05" db="EMBL/GenBank/DDBJ databases">
        <title>Genomic Encyclopedia of Type Strains, Phase III (KMG-III): the genomes of soil and plant-associated and newly described type strains.</title>
        <authorList>
            <person name="Whitman W."/>
        </authorList>
    </citation>
    <scope>NUCLEOTIDE SEQUENCE [LARGE SCALE GENOMIC DNA]</scope>
    <source>
        <strain evidence="6 7">CECT 5696</strain>
    </source>
</reference>
<evidence type="ECO:0000256" key="4">
    <source>
        <dbReference type="ARBA" id="ARBA00023136"/>
    </source>
</evidence>
<evidence type="ECO:0000256" key="1">
    <source>
        <dbReference type="ARBA" id="ARBA00022475"/>
    </source>
</evidence>
<dbReference type="PANTHER" id="PTHR35529">
    <property type="entry name" value="MANGANESE EFFLUX PUMP MNTP-RELATED"/>
    <property type="match status" value="1"/>
</dbReference>
<evidence type="ECO:0000313" key="7">
    <source>
        <dbReference type="Proteomes" id="UP000246635"/>
    </source>
</evidence>
<feature type="transmembrane region" description="Helical" evidence="5">
    <location>
        <begin position="33"/>
        <end position="57"/>
    </location>
</feature>
<keyword evidence="2 5" id="KW-0812">Transmembrane</keyword>
<dbReference type="Proteomes" id="UP000246635">
    <property type="component" value="Unassembled WGS sequence"/>
</dbReference>
<dbReference type="AlphaFoldDB" id="A0A2V2YZ13"/>
<gene>
    <name evidence="6" type="ORF">DFQ01_10587</name>
</gene>
<dbReference type="InterPro" id="IPR003810">
    <property type="entry name" value="Mntp/YtaF"/>
</dbReference>
<feature type="transmembrane region" description="Helical" evidence="5">
    <location>
        <begin position="6"/>
        <end position="26"/>
    </location>
</feature>
<accession>A0A2V2YZ13</accession>
<keyword evidence="1" id="KW-1003">Cell membrane</keyword>
<keyword evidence="7" id="KW-1185">Reference proteome</keyword>
<dbReference type="Pfam" id="PF02659">
    <property type="entry name" value="Mntp"/>
    <property type="match status" value="2"/>
</dbReference>
<sequence length="192" mass="20487">MHWLTIAMIGIAANLDNLGIGMTFGARKVHIPLISSLVIAILSMIATCLSMLLGHYLSSLLPAYWGNLIGGLMIITLGVWGLISSLRKRSDSDIIAQIADDKDKNKDQVISWVESFSLGFALSLNCIASSLGAGASGVSPWFTALSVGFFSLVSIDIGGRMGKRIAHSWLGKYSELLGCLLLIAIGCYEVIV</sequence>
<dbReference type="RefSeq" id="WP_110043647.1">
    <property type="nucleotide sequence ID" value="NZ_CP054613.1"/>
</dbReference>
<dbReference type="OrthoDB" id="1679205at2"/>
<feature type="transmembrane region" description="Helical" evidence="5">
    <location>
        <begin position="63"/>
        <end position="83"/>
    </location>
</feature>
<dbReference type="PANTHER" id="PTHR35529:SF2">
    <property type="entry name" value="SPORULATION PROTEIN YTAF-RELATED"/>
    <property type="match status" value="1"/>
</dbReference>
<evidence type="ECO:0000256" key="2">
    <source>
        <dbReference type="ARBA" id="ARBA00022692"/>
    </source>
</evidence>
<keyword evidence="4 5" id="KW-0472">Membrane</keyword>
<comment type="caution">
    <text evidence="6">The sequence shown here is derived from an EMBL/GenBank/DDBJ whole genome shotgun (WGS) entry which is preliminary data.</text>
</comment>
<keyword evidence="3 5" id="KW-1133">Transmembrane helix</keyword>
<evidence type="ECO:0000313" key="6">
    <source>
        <dbReference type="EMBL" id="PWW05104.1"/>
    </source>
</evidence>
<proteinExistence type="predicted"/>